<proteinExistence type="predicted"/>
<dbReference type="EMBL" id="JADAQX010000164">
    <property type="protein sequence ID" value="KAF8821560.1"/>
    <property type="molecule type" value="Genomic_DNA"/>
</dbReference>
<keyword evidence="3" id="KW-1185">Reference proteome</keyword>
<keyword evidence="1" id="KW-0472">Membrane</keyword>
<evidence type="ECO:0000256" key="1">
    <source>
        <dbReference type="SAM" id="Phobius"/>
    </source>
</evidence>
<gene>
    <name evidence="2" type="ORF">IE077_001875</name>
</gene>
<name>A0ABQ7JD56_9APIC</name>
<dbReference type="Proteomes" id="UP000823046">
    <property type="component" value="Unassembled WGS sequence"/>
</dbReference>
<protein>
    <submittedName>
        <fullName evidence="2">Uncharacterized protein</fullName>
    </submittedName>
</protein>
<organism evidence="2 3">
    <name type="scientific">Cardiosporidium cionae</name>
    <dbReference type="NCBI Taxonomy" id="476202"/>
    <lineage>
        <taxon>Eukaryota</taxon>
        <taxon>Sar</taxon>
        <taxon>Alveolata</taxon>
        <taxon>Apicomplexa</taxon>
        <taxon>Aconoidasida</taxon>
        <taxon>Nephromycida</taxon>
        <taxon>Cardiosporidium</taxon>
    </lineage>
</organism>
<reference evidence="2 3" key="1">
    <citation type="journal article" date="2020" name="bioRxiv">
        <title>Metabolic contributions of an alphaproteobacterial endosymbiont in the apicomplexan Cardiosporidium cionae.</title>
        <authorList>
            <person name="Hunter E.S."/>
            <person name="Paight C.J."/>
            <person name="Lane C.E."/>
        </authorList>
    </citation>
    <scope>NUCLEOTIDE SEQUENCE [LARGE SCALE GENOMIC DNA]</scope>
    <source>
        <strain evidence="2">ESH_2018</strain>
    </source>
</reference>
<feature type="transmembrane region" description="Helical" evidence="1">
    <location>
        <begin position="12"/>
        <end position="32"/>
    </location>
</feature>
<sequence length="123" mass="13597">MGDLFLVTYLPVYFNWLSIFSASLLVSTVGLAPQDVNLRIASSLCLLCNLTNALCLQPAFEKMALQNAQLNNENPSDTEEQNTIVQAEYATSKRCLHLKTLAAWCCYTSLIGLTPNILKILIV</sequence>
<accession>A0ABQ7JD56</accession>
<comment type="caution">
    <text evidence="2">The sequence shown here is derived from an EMBL/GenBank/DDBJ whole genome shotgun (WGS) entry which is preliminary data.</text>
</comment>
<evidence type="ECO:0000313" key="3">
    <source>
        <dbReference type="Proteomes" id="UP000823046"/>
    </source>
</evidence>
<keyword evidence="1" id="KW-1133">Transmembrane helix</keyword>
<keyword evidence="1" id="KW-0812">Transmembrane</keyword>
<evidence type="ECO:0000313" key="2">
    <source>
        <dbReference type="EMBL" id="KAF8821560.1"/>
    </source>
</evidence>